<dbReference type="EMBL" id="DXEN01000070">
    <property type="protein sequence ID" value="HIX86762.1"/>
    <property type="molecule type" value="Genomic_DNA"/>
</dbReference>
<evidence type="ECO:0000313" key="2">
    <source>
        <dbReference type="EMBL" id="HIX86762.1"/>
    </source>
</evidence>
<gene>
    <name evidence="2" type="ORF">H9848_09190</name>
</gene>
<dbReference type="InterPro" id="IPR046228">
    <property type="entry name" value="DUF6261"/>
</dbReference>
<feature type="compositionally biased region" description="Acidic residues" evidence="1">
    <location>
        <begin position="252"/>
        <end position="269"/>
    </location>
</feature>
<comment type="caution">
    <text evidence="2">The sequence shown here is derived from an EMBL/GenBank/DDBJ whole genome shotgun (WGS) entry which is preliminary data.</text>
</comment>
<organism evidence="2 3">
    <name type="scientific">Candidatus Parabacteroides intestinigallinarum</name>
    <dbReference type="NCBI Taxonomy" id="2838722"/>
    <lineage>
        <taxon>Bacteria</taxon>
        <taxon>Pseudomonadati</taxon>
        <taxon>Bacteroidota</taxon>
        <taxon>Bacteroidia</taxon>
        <taxon>Bacteroidales</taxon>
        <taxon>Tannerellaceae</taxon>
        <taxon>Parabacteroides</taxon>
    </lineage>
</organism>
<protein>
    <submittedName>
        <fullName evidence="2">Uncharacterized protein</fullName>
    </submittedName>
</protein>
<dbReference type="Proteomes" id="UP000823847">
    <property type="component" value="Unassembled WGS sequence"/>
</dbReference>
<dbReference type="AlphaFoldDB" id="A0A9D1XS59"/>
<reference evidence="2" key="2">
    <citation type="submission" date="2021-04" db="EMBL/GenBank/DDBJ databases">
        <authorList>
            <person name="Gilroy R."/>
        </authorList>
    </citation>
    <scope>NUCLEOTIDE SEQUENCE</scope>
    <source>
        <strain evidence="2">ChiHecec2B26-12326</strain>
    </source>
</reference>
<name>A0A9D1XS59_9BACT</name>
<evidence type="ECO:0000256" key="1">
    <source>
        <dbReference type="SAM" id="MobiDB-lite"/>
    </source>
</evidence>
<dbReference type="Pfam" id="PF19775">
    <property type="entry name" value="DUF6261"/>
    <property type="match status" value="1"/>
</dbReference>
<accession>A0A9D1XS59</accession>
<sequence length="269" mass="29291">MKEIIYDFPRSRAKNAQHVQFATDVLAAVTEEVATAQGFASQRSAFATATTAEQDCFKVSRKYVDTTEVASRDSVRDNVALFYRGIARVNAEYGLTAETRKAGQLVFDLFNNAGDVVRMDYASETATLTDLVGKMRETMYAEALTAIGIESAPDDIEEANDAFNAIYLQRSAAERDRAFAADMKTLRPATDEAFDTLAYAINALFAVNEMVTNDEGKRTTLTKVIDDVNAIVVRFRKTIGQKSPSGSSSTDEPGEEPGGGEETDSPSVI</sequence>
<reference evidence="2" key="1">
    <citation type="journal article" date="2021" name="PeerJ">
        <title>Extensive microbial diversity within the chicken gut microbiome revealed by metagenomics and culture.</title>
        <authorList>
            <person name="Gilroy R."/>
            <person name="Ravi A."/>
            <person name="Getino M."/>
            <person name="Pursley I."/>
            <person name="Horton D.L."/>
            <person name="Alikhan N.F."/>
            <person name="Baker D."/>
            <person name="Gharbi K."/>
            <person name="Hall N."/>
            <person name="Watson M."/>
            <person name="Adriaenssens E.M."/>
            <person name="Foster-Nyarko E."/>
            <person name="Jarju S."/>
            <person name="Secka A."/>
            <person name="Antonio M."/>
            <person name="Oren A."/>
            <person name="Chaudhuri R.R."/>
            <person name="La Ragione R."/>
            <person name="Hildebrand F."/>
            <person name="Pallen M.J."/>
        </authorList>
    </citation>
    <scope>NUCLEOTIDE SEQUENCE</scope>
    <source>
        <strain evidence="2">ChiHecec2B26-12326</strain>
    </source>
</reference>
<proteinExistence type="predicted"/>
<feature type="region of interest" description="Disordered" evidence="1">
    <location>
        <begin position="239"/>
        <end position="269"/>
    </location>
</feature>
<evidence type="ECO:0000313" key="3">
    <source>
        <dbReference type="Proteomes" id="UP000823847"/>
    </source>
</evidence>